<protein>
    <submittedName>
        <fullName evidence="2">Uncharacterized protein</fullName>
    </submittedName>
</protein>
<reference evidence="2" key="2">
    <citation type="submission" date="2023-07" db="EMBL/GenBank/DDBJ databases">
        <authorList>
            <consortium name="Lawrence Berkeley National Laboratory"/>
            <person name="Haridas S."/>
            <person name="Hensen N."/>
            <person name="Bonometti L."/>
            <person name="Westerberg I."/>
            <person name="Brannstrom I.O."/>
            <person name="Guillou S."/>
            <person name="Cros-Aarteil S."/>
            <person name="Calhoun S."/>
            <person name="Kuo A."/>
            <person name="Mondo S."/>
            <person name="Pangilinan J."/>
            <person name="Riley R."/>
            <person name="LaButti K."/>
            <person name="Andreopoulos B."/>
            <person name="Lipzen A."/>
            <person name="Chen C."/>
            <person name="Yanf M."/>
            <person name="Daum C."/>
            <person name="Ng V."/>
            <person name="Clum A."/>
            <person name="Steindorff A."/>
            <person name="Ohm R."/>
            <person name="Martin F."/>
            <person name="Silar P."/>
            <person name="Natvig D."/>
            <person name="Lalanne C."/>
            <person name="Gautier V."/>
            <person name="Ament-velasquez S.L."/>
            <person name="Kruys A."/>
            <person name="Hutchinson M.I."/>
            <person name="Powell A.J."/>
            <person name="Barry K."/>
            <person name="Miller A.N."/>
            <person name="Grigoriev I.V."/>
            <person name="Debuchy R."/>
            <person name="Gladieux P."/>
            <person name="Thoren M.H."/>
            <person name="Johannesson H."/>
        </authorList>
    </citation>
    <scope>NUCLEOTIDE SEQUENCE</scope>
    <source>
        <strain evidence="2">FGSC 1904</strain>
    </source>
</reference>
<evidence type="ECO:0000256" key="1">
    <source>
        <dbReference type="SAM" id="Phobius"/>
    </source>
</evidence>
<sequence>MMARSSLPSPQEQAGMMDTAVLYTAYGIAWLEQAHPAFTTADYALMPFYRADSTSKIFPSENLTAVTTMFTTELNCWEPTMTKLPVPRSYKFNNGQGCTMNVGFFLAPQESKNESSEVLYIGWDGNAILDYYLESPNCTREFSNQFLAIYAHLGQDELGNLDESNLTAIFCETSYFKQPVSVTVSAESGRPLNNSIVPMGQKQPLGKDEFNSTALEYLVGVGMPPPTPTRDYPAANTFEPWGSLAEKNVARPVVPMVNIALGLSDEPASDFYNVTTLERAFTKAYKTIFSAAISRLVSEAKETEAILGESHYTLNGVVVSRTISAILEGLLLLLAFLMAAALYTSTKSKSKLISDPATLGFAFKSVQNSRTVLNRLAMEDSANAASLQSSLAGERFFIEKGVTGNNILEMELNTRSETRTDTRRKEVEYKPTRPKELSPLTGCLLVCILLAGVGVLIYFKKKEEILQGLPRPSDNFEVLQLLENYIPTIFTTLLEPFLVLLTRIFCILQPFNTLRKGNCNPEQTLETKYTSLPPQLILWRAVRSGHFLLTALCIMALLVNLLTVALGGTFNELPVQIQYPVTFQAARVPDLSRDTLLNELYLAGKPYHDHYYAAYTNISANTTLPPWVTTRYAFLPVNGLIQDKSGSADLYRVKLRGFGADAKCEPISTSPNAPQAVANITELLRGVPKSGSPGATFNFRHDNGTWQSCFPTSLLWGANATGISAREIVTPLSKSYGYTYGSRPYENMMCEDRFIVGWLRVDGNKNQTESLRSTFLQCQAEMRTAMFDVDFDESGHILSYSRDGDFDDMTKFMTLNMSQTIVQQANKLVNYNGRPMHDYAWHNTTKVADWFTYLLRYKLNSTDIVDPRLDVPKADEMIPAVEDMYQRTFAILLGKNLDLFKEPTAPQNVNGTIIITETRIFLDDTGYLMSVVILCLTASVLIWAYVTQSAAYLPRLPSTLGSMLAYTAASRAVREYGNGESSDQESLDKRVFRPTYSFGKYIGVDGNLHVGIEMDPFVTSIDGTVLKRRTTARSWFRGKEEE</sequence>
<comment type="caution">
    <text evidence="2">The sequence shown here is derived from an EMBL/GenBank/DDBJ whole genome shotgun (WGS) entry which is preliminary data.</text>
</comment>
<dbReference type="Pfam" id="PF11915">
    <property type="entry name" value="DUF3433"/>
    <property type="match status" value="1"/>
</dbReference>
<dbReference type="Proteomes" id="UP001281003">
    <property type="component" value="Unassembled WGS sequence"/>
</dbReference>
<feature type="transmembrane region" description="Helical" evidence="1">
    <location>
        <begin position="440"/>
        <end position="459"/>
    </location>
</feature>
<proteinExistence type="predicted"/>
<keyword evidence="1" id="KW-1133">Transmembrane helix</keyword>
<evidence type="ECO:0000313" key="2">
    <source>
        <dbReference type="EMBL" id="KAK3403096.1"/>
    </source>
</evidence>
<feature type="transmembrane region" description="Helical" evidence="1">
    <location>
        <begin position="323"/>
        <end position="343"/>
    </location>
</feature>
<organism evidence="2 3">
    <name type="scientific">Sordaria brevicollis</name>
    <dbReference type="NCBI Taxonomy" id="83679"/>
    <lineage>
        <taxon>Eukaryota</taxon>
        <taxon>Fungi</taxon>
        <taxon>Dikarya</taxon>
        <taxon>Ascomycota</taxon>
        <taxon>Pezizomycotina</taxon>
        <taxon>Sordariomycetes</taxon>
        <taxon>Sordariomycetidae</taxon>
        <taxon>Sordariales</taxon>
        <taxon>Sordariaceae</taxon>
        <taxon>Sordaria</taxon>
    </lineage>
</organism>
<gene>
    <name evidence="2" type="ORF">B0T20DRAFT_343914</name>
</gene>
<dbReference type="AlphaFoldDB" id="A0AAE0PN42"/>
<keyword evidence="1" id="KW-0472">Membrane</keyword>
<feature type="transmembrane region" description="Helical" evidence="1">
    <location>
        <begin position="547"/>
        <end position="570"/>
    </location>
</feature>
<accession>A0AAE0PN42</accession>
<keyword evidence="3" id="KW-1185">Reference proteome</keyword>
<name>A0AAE0PN42_SORBR</name>
<dbReference type="InterPro" id="IPR021840">
    <property type="entry name" value="DUF3433"/>
</dbReference>
<feature type="transmembrane region" description="Helical" evidence="1">
    <location>
        <begin position="927"/>
        <end position="946"/>
    </location>
</feature>
<dbReference type="EMBL" id="JAUTDP010000001">
    <property type="protein sequence ID" value="KAK3403096.1"/>
    <property type="molecule type" value="Genomic_DNA"/>
</dbReference>
<dbReference type="PANTHER" id="PTHR37544:SF3">
    <property type="entry name" value="SPRAY"/>
    <property type="match status" value="1"/>
</dbReference>
<keyword evidence="1" id="KW-0812">Transmembrane</keyword>
<evidence type="ECO:0000313" key="3">
    <source>
        <dbReference type="Proteomes" id="UP001281003"/>
    </source>
</evidence>
<dbReference type="PANTHER" id="PTHR37544">
    <property type="entry name" value="SPRAY-RELATED"/>
    <property type="match status" value="1"/>
</dbReference>
<feature type="transmembrane region" description="Helical" evidence="1">
    <location>
        <begin position="485"/>
        <end position="506"/>
    </location>
</feature>
<reference evidence="2" key="1">
    <citation type="journal article" date="2023" name="Mol. Phylogenet. Evol.">
        <title>Genome-scale phylogeny and comparative genomics of the fungal order Sordariales.</title>
        <authorList>
            <person name="Hensen N."/>
            <person name="Bonometti L."/>
            <person name="Westerberg I."/>
            <person name="Brannstrom I.O."/>
            <person name="Guillou S."/>
            <person name="Cros-Aarteil S."/>
            <person name="Calhoun S."/>
            <person name="Haridas S."/>
            <person name="Kuo A."/>
            <person name="Mondo S."/>
            <person name="Pangilinan J."/>
            <person name="Riley R."/>
            <person name="LaButti K."/>
            <person name="Andreopoulos B."/>
            <person name="Lipzen A."/>
            <person name="Chen C."/>
            <person name="Yan M."/>
            <person name="Daum C."/>
            <person name="Ng V."/>
            <person name="Clum A."/>
            <person name="Steindorff A."/>
            <person name="Ohm R.A."/>
            <person name="Martin F."/>
            <person name="Silar P."/>
            <person name="Natvig D.O."/>
            <person name="Lalanne C."/>
            <person name="Gautier V."/>
            <person name="Ament-Velasquez S.L."/>
            <person name="Kruys A."/>
            <person name="Hutchinson M.I."/>
            <person name="Powell A.J."/>
            <person name="Barry K."/>
            <person name="Miller A.N."/>
            <person name="Grigoriev I.V."/>
            <person name="Debuchy R."/>
            <person name="Gladieux P."/>
            <person name="Hiltunen Thoren M."/>
            <person name="Johannesson H."/>
        </authorList>
    </citation>
    <scope>NUCLEOTIDE SEQUENCE</scope>
    <source>
        <strain evidence="2">FGSC 1904</strain>
    </source>
</reference>